<name>A0A7X2P891_9FIRM</name>
<keyword evidence="2" id="KW-1185">Reference proteome</keyword>
<dbReference type="AlphaFoldDB" id="A0A7X2P891"/>
<accession>A0A7X2P891</accession>
<evidence type="ECO:0000313" key="1">
    <source>
        <dbReference type="EMBL" id="MST81538.1"/>
    </source>
</evidence>
<protein>
    <submittedName>
        <fullName evidence="1">Uncharacterized protein</fullName>
    </submittedName>
</protein>
<evidence type="ECO:0000313" key="2">
    <source>
        <dbReference type="Proteomes" id="UP000466864"/>
    </source>
</evidence>
<proteinExistence type="predicted"/>
<reference evidence="1 2" key="1">
    <citation type="submission" date="2019-08" db="EMBL/GenBank/DDBJ databases">
        <title>In-depth cultivation of the pig gut microbiome towards novel bacterial diversity and tailored functional studies.</title>
        <authorList>
            <person name="Wylensek D."/>
            <person name="Hitch T.C.A."/>
            <person name="Clavel T."/>
        </authorList>
    </citation>
    <scope>NUCLEOTIDE SEQUENCE [LARGE SCALE GENOMIC DNA]</scope>
    <source>
        <strain evidence="1 2">Oil+RF-744-WCA-WT-13</strain>
    </source>
</reference>
<dbReference type="EMBL" id="VUMV01000002">
    <property type="protein sequence ID" value="MST81538.1"/>
    <property type="molecule type" value="Genomic_DNA"/>
</dbReference>
<dbReference type="Proteomes" id="UP000466864">
    <property type="component" value="Unassembled WGS sequence"/>
</dbReference>
<gene>
    <name evidence="1" type="ORF">FYJ60_04340</name>
</gene>
<sequence length="61" mass="6928">MDWKDVPKYGKDGRFITEDEFRDAVIDVASDLAVRVSPRVALEAITFGVLLNKKLFEKEGK</sequence>
<organism evidence="1 2">
    <name type="scientific">Bilifractor porci</name>
    <dbReference type="NCBI Taxonomy" id="2606636"/>
    <lineage>
        <taxon>Bacteria</taxon>
        <taxon>Bacillati</taxon>
        <taxon>Bacillota</taxon>
        <taxon>Clostridia</taxon>
        <taxon>Lachnospirales</taxon>
        <taxon>Lachnospiraceae</taxon>
        <taxon>Bilifractor</taxon>
    </lineage>
</organism>
<dbReference type="RefSeq" id="WP_154457337.1">
    <property type="nucleotide sequence ID" value="NZ_VUMV01000002.1"/>
</dbReference>
<comment type="caution">
    <text evidence="1">The sequence shown here is derived from an EMBL/GenBank/DDBJ whole genome shotgun (WGS) entry which is preliminary data.</text>
</comment>